<dbReference type="Pfam" id="PF00999">
    <property type="entry name" value="Na_H_Exchanger"/>
    <property type="match status" value="1"/>
</dbReference>
<evidence type="ECO:0000256" key="8">
    <source>
        <dbReference type="ARBA" id="ARBA00023065"/>
    </source>
</evidence>
<keyword evidence="10" id="KW-0739">Sodium transport</keyword>
<dbReference type="Gene3D" id="6.10.140.1330">
    <property type="match status" value="1"/>
</dbReference>
<sequence length="441" mass="48651">MSTYELLCLLSALALIAALLSSKISRIQTTSAITLIALCLSLLLIAGGKLFDMELHIQAIRGLDQLDFHSLLIDGLLGFLLFAGALNIRLSVLKSQGWEILVLSLFSTLLSTLIVGWTLWFTAPFTGTILPFPYCLLFGALISPTDPIAVLAIIKKLGAPREISIQIEGESLFNDGIGLVLFVAMSQWAFSEIPLTLTDISWLFIREAIGGLLFGLVIFAVLHYLIMLCDDDSQKMLLTLLAPTTGYVAASLLSVSAPLAMVSCGIALGNWTGMQYFNRTGRKSLSRFWFFIEEYFNSLLFLLIGLLLLLVSFHRENCILMMLAIPIVLFARVISVILPYLCFRCFRHYNPLSEYILIWGGLRGGLALAMAMSLPSGIMLIPEKQIDLKELLMLMTYAVVMFSILIQGATIKNTIQKSNTASINIRKKPSRHANANANVTE</sequence>
<feature type="transmembrane region" description="Helical" evidence="11">
    <location>
        <begin position="288"/>
        <end position="313"/>
    </location>
</feature>
<feature type="transmembrane region" description="Helical" evidence="11">
    <location>
        <begin position="32"/>
        <end position="51"/>
    </location>
</feature>
<accession>A0A2H9T720</accession>
<evidence type="ECO:0000256" key="1">
    <source>
        <dbReference type="ARBA" id="ARBA00004651"/>
    </source>
</evidence>
<dbReference type="GO" id="GO:0005886">
    <property type="term" value="C:plasma membrane"/>
    <property type="evidence" value="ECO:0007669"/>
    <property type="project" value="UniProtKB-SubCell"/>
</dbReference>
<evidence type="ECO:0000256" key="6">
    <source>
        <dbReference type="ARBA" id="ARBA00022989"/>
    </source>
</evidence>
<feature type="transmembrane region" description="Helical" evidence="11">
    <location>
        <begin position="391"/>
        <end position="411"/>
    </location>
</feature>
<feature type="transmembrane region" description="Helical" evidence="11">
    <location>
        <begin position="355"/>
        <end position="379"/>
    </location>
</feature>
<comment type="caution">
    <text evidence="13">The sequence shown here is derived from an EMBL/GenBank/DDBJ whole genome shotgun (WGS) entry which is preliminary data.</text>
</comment>
<organism evidence="13">
    <name type="scientific">invertebrate metagenome</name>
    <dbReference type="NCBI Taxonomy" id="1711999"/>
    <lineage>
        <taxon>unclassified sequences</taxon>
        <taxon>metagenomes</taxon>
        <taxon>organismal metagenomes</taxon>
    </lineage>
</organism>
<evidence type="ECO:0000256" key="4">
    <source>
        <dbReference type="ARBA" id="ARBA00022475"/>
    </source>
</evidence>
<protein>
    <submittedName>
        <fullName evidence="13">Na(+)/H(+) antiporter NhaP</fullName>
    </submittedName>
</protein>
<keyword evidence="2" id="KW-0813">Transport</keyword>
<name>A0A2H9T720_9ZZZZ</name>
<dbReference type="PANTHER" id="PTHR10110">
    <property type="entry name" value="SODIUM/HYDROGEN EXCHANGER"/>
    <property type="match status" value="1"/>
</dbReference>
<evidence type="ECO:0000259" key="12">
    <source>
        <dbReference type="Pfam" id="PF00999"/>
    </source>
</evidence>
<evidence type="ECO:0000256" key="3">
    <source>
        <dbReference type="ARBA" id="ARBA00022449"/>
    </source>
</evidence>
<dbReference type="AlphaFoldDB" id="A0A2H9T720"/>
<dbReference type="PANTHER" id="PTHR10110:SF195">
    <property type="entry name" value="NA(+)_H(+) ANTIPORTER NHAS2"/>
    <property type="match status" value="1"/>
</dbReference>
<keyword evidence="8" id="KW-0406">Ion transport</keyword>
<evidence type="ECO:0000256" key="9">
    <source>
        <dbReference type="ARBA" id="ARBA00023136"/>
    </source>
</evidence>
<keyword evidence="9 11" id="KW-0472">Membrane</keyword>
<gene>
    <name evidence="13" type="primary">nhaP</name>
    <name evidence="13" type="ORF">CI610_02038</name>
</gene>
<evidence type="ECO:0000256" key="11">
    <source>
        <dbReference type="SAM" id="Phobius"/>
    </source>
</evidence>
<proteinExistence type="predicted"/>
<evidence type="ECO:0000313" key="13">
    <source>
        <dbReference type="EMBL" id="PJE79004.1"/>
    </source>
</evidence>
<keyword evidence="3" id="KW-0050">Antiport</keyword>
<evidence type="ECO:0000256" key="5">
    <source>
        <dbReference type="ARBA" id="ARBA00022692"/>
    </source>
</evidence>
<dbReference type="GO" id="GO:0051453">
    <property type="term" value="P:regulation of intracellular pH"/>
    <property type="evidence" value="ECO:0007669"/>
    <property type="project" value="TreeGrafter"/>
</dbReference>
<feature type="transmembrane region" description="Helical" evidence="11">
    <location>
        <begin position="319"/>
        <end position="343"/>
    </location>
</feature>
<evidence type="ECO:0000256" key="7">
    <source>
        <dbReference type="ARBA" id="ARBA00023053"/>
    </source>
</evidence>
<comment type="subcellular location">
    <subcellularLocation>
        <location evidence="1">Cell membrane</location>
        <topology evidence="1">Multi-pass membrane protein</topology>
    </subcellularLocation>
</comment>
<keyword evidence="7" id="KW-0915">Sodium</keyword>
<feature type="domain" description="Cation/H+ exchanger transmembrane" evidence="12">
    <location>
        <begin position="13"/>
        <end position="414"/>
    </location>
</feature>
<dbReference type="GO" id="GO:0098719">
    <property type="term" value="P:sodium ion import across plasma membrane"/>
    <property type="evidence" value="ECO:0007669"/>
    <property type="project" value="TreeGrafter"/>
</dbReference>
<feature type="transmembrane region" description="Helical" evidence="11">
    <location>
        <begin position="247"/>
        <end position="268"/>
    </location>
</feature>
<feature type="transmembrane region" description="Helical" evidence="11">
    <location>
        <begin position="71"/>
        <end position="88"/>
    </location>
</feature>
<dbReference type="GO" id="GO:0015386">
    <property type="term" value="F:potassium:proton antiporter activity"/>
    <property type="evidence" value="ECO:0007669"/>
    <property type="project" value="TreeGrafter"/>
</dbReference>
<dbReference type="InterPro" id="IPR018422">
    <property type="entry name" value="Cation/H_exchanger_CPA1"/>
</dbReference>
<dbReference type="InterPro" id="IPR006153">
    <property type="entry name" value="Cation/H_exchanger_TM"/>
</dbReference>
<keyword evidence="6 11" id="KW-1133">Transmembrane helix</keyword>
<feature type="transmembrane region" description="Helical" evidence="11">
    <location>
        <begin position="134"/>
        <end position="154"/>
    </location>
</feature>
<reference evidence="13" key="1">
    <citation type="journal article" date="2017" name="Appl. Environ. Microbiol.">
        <title>Molecular characterization of an Endozoicomonas-like organism causing infection in king scallop Pecten maximus L.</title>
        <authorList>
            <person name="Cano I."/>
            <person name="van Aerle R."/>
            <person name="Ross S."/>
            <person name="Verner-Jeffreys D.W."/>
            <person name="Paley R.K."/>
            <person name="Rimmer G."/>
            <person name="Ryder D."/>
            <person name="Hooper P."/>
            <person name="Stone D."/>
            <person name="Feist S.W."/>
        </authorList>
    </citation>
    <scope>NUCLEOTIDE SEQUENCE</scope>
</reference>
<keyword evidence="5 11" id="KW-0812">Transmembrane</keyword>
<evidence type="ECO:0000256" key="10">
    <source>
        <dbReference type="ARBA" id="ARBA00023201"/>
    </source>
</evidence>
<dbReference type="GO" id="GO:0015385">
    <property type="term" value="F:sodium:proton antiporter activity"/>
    <property type="evidence" value="ECO:0007669"/>
    <property type="project" value="InterPro"/>
</dbReference>
<dbReference type="EMBL" id="NSIT01000107">
    <property type="protein sequence ID" value="PJE79004.1"/>
    <property type="molecule type" value="Genomic_DNA"/>
</dbReference>
<feature type="transmembrane region" description="Helical" evidence="11">
    <location>
        <begin position="100"/>
        <end position="122"/>
    </location>
</feature>
<feature type="transmembrane region" description="Helical" evidence="11">
    <location>
        <begin position="209"/>
        <end position="227"/>
    </location>
</feature>
<evidence type="ECO:0000256" key="2">
    <source>
        <dbReference type="ARBA" id="ARBA00022448"/>
    </source>
</evidence>
<keyword evidence="4" id="KW-1003">Cell membrane</keyword>